<protein>
    <submittedName>
        <fullName evidence="4">YdgH/BhsA/McbA-like domain containing protein</fullName>
    </submittedName>
</protein>
<sequence length="87" mass="9020">MSIKAGLAMMGVLSALSFGVSAAQSVTSEQAQAMQSIGVISVSGLDASPSEISEQLSHKADAMGATAYRITEAYMNGNYHETASIYK</sequence>
<dbReference type="SUPFAM" id="SSF159871">
    <property type="entry name" value="YdgH-like"/>
    <property type="match status" value="1"/>
</dbReference>
<proteinExistence type="predicted"/>
<comment type="caution">
    <text evidence="4">The sequence shown here is derived from an EMBL/GenBank/DDBJ whole genome shotgun (WGS) entry which is preliminary data.</text>
</comment>
<dbReference type="Proteomes" id="UP001596215">
    <property type="component" value="Unassembled WGS sequence"/>
</dbReference>
<evidence type="ECO:0000313" key="5">
    <source>
        <dbReference type="Proteomes" id="UP001596215"/>
    </source>
</evidence>
<name>A0ABW1VMZ8_9GAMM</name>
<feature type="signal peptide" evidence="2">
    <location>
        <begin position="1"/>
        <end position="22"/>
    </location>
</feature>
<evidence type="ECO:0000259" key="3">
    <source>
        <dbReference type="Pfam" id="PF07338"/>
    </source>
</evidence>
<accession>A0ABW1VMZ8</accession>
<feature type="domain" description="YdgH/BhsA/McbA-like" evidence="3">
    <location>
        <begin position="34"/>
        <end position="87"/>
    </location>
</feature>
<evidence type="ECO:0000313" key="4">
    <source>
        <dbReference type="EMBL" id="MFC6361201.1"/>
    </source>
</evidence>
<dbReference type="RefSeq" id="WP_212707598.1">
    <property type="nucleotide sequence ID" value="NZ_BAAAFW010000012.1"/>
</dbReference>
<evidence type="ECO:0000256" key="2">
    <source>
        <dbReference type="SAM" id="SignalP"/>
    </source>
</evidence>
<dbReference type="EMBL" id="JBHSUC010000003">
    <property type="protein sequence ID" value="MFC6361201.1"/>
    <property type="molecule type" value="Genomic_DNA"/>
</dbReference>
<keyword evidence="5" id="KW-1185">Reference proteome</keyword>
<dbReference type="PANTHER" id="PTHR34156:SF5">
    <property type="entry name" value="OUTER MEMBRANE PROTEIN"/>
    <property type="match status" value="1"/>
</dbReference>
<evidence type="ECO:0000256" key="1">
    <source>
        <dbReference type="ARBA" id="ARBA00022729"/>
    </source>
</evidence>
<dbReference type="InterPro" id="IPR010854">
    <property type="entry name" value="YdgH/BhsA/McbA-like_dom"/>
</dbReference>
<dbReference type="InterPro" id="IPR051096">
    <property type="entry name" value="BhsA/McbA_stress_biofilm_assoc"/>
</dbReference>
<dbReference type="PANTHER" id="PTHR34156">
    <property type="entry name" value="OUTER MEMBRANE PROTEIN-RELATED-RELATED"/>
    <property type="match status" value="1"/>
</dbReference>
<dbReference type="Pfam" id="PF07338">
    <property type="entry name" value="YdgH_BhsA-like"/>
    <property type="match status" value="1"/>
</dbReference>
<dbReference type="InterPro" id="IPR025543">
    <property type="entry name" value="Dodecin-like"/>
</dbReference>
<organism evidence="4 5">
    <name type="scientific">Tatumella punctata</name>
    <dbReference type="NCBI Taxonomy" id="399969"/>
    <lineage>
        <taxon>Bacteria</taxon>
        <taxon>Pseudomonadati</taxon>
        <taxon>Pseudomonadota</taxon>
        <taxon>Gammaproteobacteria</taxon>
        <taxon>Enterobacterales</taxon>
        <taxon>Erwiniaceae</taxon>
        <taxon>Tatumella</taxon>
    </lineage>
</organism>
<gene>
    <name evidence="4" type="ORF">ACFP73_03680</name>
</gene>
<feature type="chain" id="PRO_5046360800" evidence="2">
    <location>
        <begin position="23"/>
        <end position="87"/>
    </location>
</feature>
<keyword evidence="1 2" id="KW-0732">Signal</keyword>
<reference evidence="5" key="1">
    <citation type="journal article" date="2019" name="Int. J. Syst. Evol. Microbiol.">
        <title>The Global Catalogue of Microorganisms (GCM) 10K type strain sequencing project: providing services to taxonomists for standard genome sequencing and annotation.</title>
        <authorList>
            <consortium name="The Broad Institute Genomics Platform"/>
            <consortium name="The Broad Institute Genome Sequencing Center for Infectious Disease"/>
            <person name="Wu L."/>
            <person name="Ma J."/>
        </authorList>
    </citation>
    <scope>NUCLEOTIDE SEQUENCE [LARGE SCALE GENOMIC DNA]</scope>
    <source>
        <strain evidence="5">CGMCC 4.1530</strain>
    </source>
</reference>
<dbReference type="InterPro" id="IPR036275">
    <property type="entry name" value="YdgH-like_sf"/>
</dbReference>
<dbReference type="Gene3D" id="3.30.1660.10">
    <property type="entry name" value="Flavin-binding protein dodecin"/>
    <property type="match status" value="1"/>
</dbReference>